<gene>
    <name evidence="4" type="ORF">LR394_37930</name>
</gene>
<dbReference type="GO" id="GO:0005976">
    <property type="term" value="P:polysaccharide metabolic process"/>
    <property type="evidence" value="ECO:0007669"/>
    <property type="project" value="TreeGrafter"/>
</dbReference>
<accession>A0A9X1T4J6</accession>
<evidence type="ECO:0000256" key="2">
    <source>
        <dbReference type="PIRSR" id="PIRSR639069-2"/>
    </source>
</evidence>
<sequence length="317" mass="34947">MGYADLPLDQLRRYQSEVTRPDDFDEFWQRTLKESRAAAAETRLEPVDNRLTTVDTWDVTFSGFGGQPVKGWLHLPANRGEAPLPGIVEYIGYTGGRGLPHERLGWALAGYAHFVMDTRGQGGDTDDAGGSGSPSVPGYLTQGWRSPEDHFYRRLITDAALAVDAVRGLDAVDSSRVLTHGISQGGGLAISGGVLGGAQAVLADVPFLCDFPRAAWISTRAPYDEIVHFLLRRRERADRLFQTLAYVDAVNFARQAGVPALFSVALMDPTCPPSTVYGAYNAWSGEKSIREYPYNQHEGGQGYQQREQYDWLRGFLN</sequence>
<dbReference type="Pfam" id="PF05448">
    <property type="entry name" value="AXE1"/>
    <property type="match status" value="1"/>
</dbReference>
<dbReference type="GO" id="GO:0052689">
    <property type="term" value="F:carboxylic ester hydrolase activity"/>
    <property type="evidence" value="ECO:0007669"/>
    <property type="project" value="TreeGrafter"/>
</dbReference>
<dbReference type="AlphaFoldDB" id="A0A9X1T4J6"/>
<feature type="domain" description="Acetyl xylan esterase" evidence="3">
    <location>
        <begin position="1"/>
        <end position="313"/>
    </location>
</feature>
<feature type="active site" description="Nucleophile" evidence="1">
    <location>
        <position position="183"/>
    </location>
</feature>
<dbReference type="PANTHER" id="PTHR40111">
    <property type="entry name" value="CEPHALOSPORIN-C DEACETYLASE"/>
    <property type="match status" value="1"/>
</dbReference>
<reference evidence="4" key="1">
    <citation type="submission" date="2021-11" db="EMBL/GenBank/DDBJ databases">
        <title>Streptomyces corallinus and Kineosporia corallina sp. nov., two new coral-derived marine actinobacteria.</title>
        <authorList>
            <person name="Buangrab K."/>
            <person name="Sutthacheep M."/>
            <person name="Yeemin T."/>
            <person name="Harunari E."/>
            <person name="Igarashi Y."/>
            <person name="Sripreechasak P."/>
            <person name="Kanchanasin P."/>
            <person name="Tanasupawat S."/>
            <person name="Phongsopitanun W."/>
        </authorList>
    </citation>
    <scope>NUCLEOTIDE SEQUENCE</scope>
    <source>
        <strain evidence="4">JCM 31032</strain>
    </source>
</reference>
<protein>
    <submittedName>
        <fullName evidence="4">Acetylxylan esterase</fullName>
    </submittedName>
</protein>
<dbReference type="Proteomes" id="UP001138997">
    <property type="component" value="Unassembled WGS sequence"/>
</dbReference>
<evidence type="ECO:0000313" key="5">
    <source>
        <dbReference type="Proteomes" id="UP001138997"/>
    </source>
</evidence>
<dbReference type="InterPro" id="IPR008391">
    <property type="entry name" value="AXE1_dom"/>
</dbReference>
<dbReference type="InterPro" id="IPR039069">
    <property type="entry name" value="CE7"/>
</dbReference>
<dbReference type="PANTHER" id="PTHR40111:SF1">
    <property type="entry name" value="CEPHALOSPORIN-C DEACETYLASE"/>
    <property type="match status" value="1"/>
</dbReference>
<proteinExistence type="predicted"/>
<feature type="active site" description="Charge relay system" evidence="1">
    <location>
        <position position="268"/>
    </location>
</feature>
<comment type="caution">
    <text evidence="4">The sequence shown here is derived from an EMBL/GenBank/DDBJ whole genome shotgun (WGS) entry which is preliminary data.</text>
</comment>
<keyword evidence="5" id="KW-1185">Reference proteome</keyword>
<dbReference type="EMBL" id="JAJOMB010000033">
    <property type="protein sequence ID" value="MCD5316693.1"/>
    <property type="molecule type" value="Genomic_DNA"/>
</dbReference>
<feature type="binding site" evidence="2">
    <location>
        <position position="93"/>
    </location>
    <ligand>
        <name>substrate</name>
    </ligand>
</feature>
<feature type="active site" description="Charge relay system" evidence="1">
    <location>
        <position position="297"/>
    </location>
</feature>
<dbReference type="SUPFAM" id="SSF53474">
    <property type="entry name" value="alpha/beta-Hydrolases"/>
    <property type="match status" value="1"/>
</dbReference>
<name>A0A9X1T4J6_9ACTN</name>
<dbReference type="InterPro" id="IPR029058">
    <property type="entry name" value="AB_hydrolase_fold"/>
</dbReference>
<organism evidence="4 5">
    <name type="scientific">Kineosporia babensis</name>
    <dbReference type="NCBI Taxonomy" id="499548"/>
    <lineage>
        <taxon>Bacteria</taxon>
        <taxon>Bacillati</taxon>
        <taxon>Actinomycetota</taxon>
        <taxon>Actinomycetes</taxon>
        <taxon>Kineosporiales</taxon>
        <taxon>Kineosporiaceae</taxon>
        <taxon>Kineosporia</taxon>
    </lineage>
</organism>
<evidence type="ECO:0000256" key="1">
    <source>
        <dbReference type="PIRSR" id="PIRSR639069-1"/>
    </source>
</evidence>
<dbReference type="Gene3D" id="3.40.50.1820">
    <property type="entry name" value="alpha/beta hydrolase"/>
    <property type="match status" value="1"/>
</dbReference>
<evidence type="ECO:0000259" key="3">
    <source>
        <dbReference type="Pfam" id="PF05448"/>
    </source>
</evidence>
<evidence type="ECO:0000313" key="4">
    <source>
        <dbReference type="EMBL" id="MCD5316693.1"/>
    </source>
</evidence>
<dbReference type="RefSeq" id="WP_231449544.1">
    <property type="nucleotide sequence ID" value="NZ_JAJOMB010000033.1"/>
</dbReference>